<name>A0AAW1N7N2_POPJA</name>
<protein>
    <submittedName>
        <fullName evidence="6">AMP-binding enzyme</fullName>
    </submittedName>
</protein>
<keyword evidence="7" id="KW-1185">Reference proteome</keyword>
<dbReference type="PANTHER" id="PTHR24096:SF149">
    <property type="entry name" value="AMP-BINDING DOMAIN-CONTAINING PROTEIN-RELATED"/>
    <property type="match status" value="1"/>
</dbReference>
<dbReference type="SUPFAM" id="SSF56801">
    <property type="entry name" value="Acetyl-CoA synthetase-like"/>
    <property type="match status" value="1"/>
</dbReference>
<dbReference type="AlphaFoldDB" id="A0AAW1N7N2"/>
<dbReference type="GO" id="GO:0016405">
    <property type="term" value="F:CoA-ligase activity"/>
    <property type="evidence" value="ECO:0007669"/>
    <property type="project" value="TreeGrafter"/>
</dbReference>
<keyword evidence="3" id="KW-0436">Ligase</keyword>
<dbReference type="Proteomes" id="UP001458880">
    <property type="component" value="Unassembled WGS sequence"/>
</dbReference>
<dbReference type="InterPro" id="IPR000873">
    <property type="entry name" value="AMP-dep_synth/lig_dom"/>
</dbReference>
<comment type="caution">
    <text evidence="6">The sequence shown here is derived from an EMBL/GenBank/DDBJ whole genome shotgun (WGS) entry which is preliminary data.</text>
</comment>
<feature type="domain" description="AMP-dependent synthetase/ligase" evidence="5">
    <location>
        <begin position="2"/>
        <end position="195"/>
    </location>
</feature>
<evidence type="ECO:0000259" key="5">
    <source>
        <dbReference type="Pfam" id="PF00501"/>
    </source>
</evidence>
<evidence type="ECO:0000313" key="6">
    <source>
        <dbReference type="EMBL" id="KAK9754328.1"/>
    </source>
</evidence>
<evidence type="ECO:0000313" key="7">
    <source>
        <dbReference type="Proteomes" id="UP001458880"/>
    </source>
</evidence>
<dbReference type="InterPro" id="IPR042099">
    <property type="entry name" value="ANL_N_sf"/>
</dbReference>
<keyword evidence="4" id="KW-0576">Peroxisome</keyword>
<evidence type="ECO:0000256" key="2">
    <source>
        <dbReference type="ARBA" id="ARBA00006432"/>
    </source>
</evidence>
<dbReference type="PANTHER" id="PTHR24096">
    <property type="entry name" value="LONG-CHAIN-FATTY-ACID--COA LIGASE"/>
    <property type="match status" value="1"/>
</dbReference>
<proteinExistence type="inferred from homology"/>
<dbReference type="GO" id="GO:0005777">
    <property type="term" value="C:peroxisome"/>
    <property type="evidence" value="ECO:0007669"/>
    <property type="project" value="UniProtKB-SubCell"/>
</dbReference>
<dbReference type="Gene3D" id="3.40.50.12780">
    <property type="entry name" value="N-terminal domain of ligase-like"/>
    <property type="match status" value="1"/>
</dbReference>
<dbReference type="InterPro" id="IPR045851">
    <property type="entry name" value="AMP-bd_C_sf"/>
</dbReference>
<evidence type="ECO:0000256" key="4">
    <source>
        <dbReference type="ARBA" id="ARBA00023140"/>
    </source>
</evidence>
<comment type="subcellular location">
    <subcellularLocation>
        <location evidence="1">Peroxisome</location>
    </subcellularLocation>
</comment>
<dbReference type="EMBL" id="JASPKY010000008">
    <property type="protein sequence ID" value="KAK9754328.1"/>
    <property type="molecule type" value="Genomic_DNA"/>
</dbReference>
<accession>A0AAW1N7N2</accession>
<dbReference type="Gene3D" id="3.30.300.30">
    <property type="match status" value="1"/>
</dbReference>
<evidence type="ECO:0000256" key="3">
    <source>
        <dbReference type="ARBA" id="ARBA00022598"/>
    </source>
</evidence>
<comment type="similarity">
    <text evidence="2">Belongs to the ATP-dependent AMP-binding enzyme family.</text>
</comment>
<organism evidence="6 7">
    <name type="scientific">Popillia japonica</name>
    <name type="common">Japanese beetle</name>
    <dbReference type="NCBI Taxonomy" id="7064"/>
    <lineage>
        <taxon>Eukaryota</taxon>
        <taxon>Metazoa</taxon>
        <taxon>Ecdysozoa</taxon>
        <taxon>Arthropoda</taxon>
        <taxon>Hexapoda</taxon>
        <taxon>Insecta</taxon>
        <taxon>Pterygota</taxon>
        <taxon>Neoptera</taxon>
        <taxon>Endopterygota</taxon>
        <taxon>Coleoptera</taxon>
        <taxon>Polyphaga</taxon>
        <taxon>Scarabaeiformia</taxon>
        <taxon>Scarabaeidae</taxon>
        <taxon>Rutelinae</taxon>
        <taxon>Popillia</taxon>
    </lineage>
</organism>
<gene>
    <name evidence="6" type="ORF">QE152_g1347</name>
</gene>
<reference evidence="6 7" key="1">
    <citation type="journal article" date="2024" name="BMC Genomics">
        <title>De novo assembly and annotation of Popillia japonica's genome with initial clues to its potential as an invasive pest.</title>
        <authorList>
            <person name="Cucini C."/>
            <person name="Boschi S."/>
            <person name="Funari R."/>
            <person name="Cardaioli E."/>
            <person name="Iannotti N."/>
            <person name="Marturano G."/>
            <person name="Paoli F."/>
            <person name="Bruttini M."/>
            <person name="Carapelli A."/>
            <person name="Frati F."/>
            <person name="Nardi F."/>
        </authorList>
    </citation>
    <scope>NUCLEOTIDE SEQUENCE [LARGE SCALE GENOMIC DNA]</scope>
    <source>
        <strain evidence="6">DMR45628</strain>
    </source>
</reference>
<evidence type="ECO:0000256" key="1">
    <source>
        <dbReference type="ARBA" id="ARBA00004275"/>
    </source>
</evidence>
<dbReference type="Pfam" id="PF00501">
    <property type="entry name" value="AMP-binding"/>
    <property type="match status" value="1"/>
</dbReference>
<sequence length="281" mass="31901">MSHYSILCQTGSYVQFKKAQSSVGYTILFSGIAWVTGQMILGSNLISGHSRLICDKFTEEKCWRYLAKYNATALFITAPDAIAMMKYGNPNKCETPYLRAIAIFGAKTSQKNMTTLRGHFQNPMVTMNLYGISEVFGLVFSFKDISAFMRKPETVGLPARGFQYKIVNPETGKNCGPNETGEIHLKTKFYMTGYYNQDSSIHFDEDGFFKTGDMGYYDEDHCFFIVDRVKETFKYYNYWVSPTQLESILLEHPAVKEACVIGIPCDVVSCWNIQPSKKLVL</sequence>